<feature type="domain" description="NOTCH1 EGF-like calcium-binding" evidence="3">
    <location>
        <begin position="276"/>
        <end position="303"/>
    </location>
</feature>
<evidence type="ECO:0000256" key="1">
    <source>
        <dbReference type="ARBA" id="ARBA00023157"/>
    </source>
</evidence>
<sequence>MRCLETMLMMVLAVFLIISSSAELEDPPDDCHNNKSYGNLEIMYPFGTSDRCAMTSNFFINCSTGEPILGENLLVTKISIQNHEIGIEAYAGRSCYDQDGQLIYENRPTLTLPFYAISSSKNNFIVIGCDSYAYLLGSYQNDNNNYSTGCTTTCTSMERVSANGTCSGIGCCQTDIPAGLQNTEIQTYSFTNHTDVMHFNPCSYVFVVEQDRFNFSQAFHANFTPETQPLVLEWAIDNDTCGGNATAHNLDDLSGYYCTCNHGYSGNPYLSNSCTDIDECKTSTHNCTATEKRVNKQGGFKCEPKDQLLVIKITVDRPSMKEVAMELEGLRKTEKHHWVKEEVNMEEIEYLLGETSNTNDGSVTTSAYDNIRDHVTLDFSGR</sequence>
<organism evidence="4 5">
    <name type="scientific">Ziziphus jujuba var. spinosa</name>
    <dbReference type="NCBI Taxonomy" id="714518"/>
    <lineage>
        <taxon>Eukaryota</taxon>
        <taxon>Viridiplantae</taxon>
        <taxon>Streptophyta</taxon>
        <taxon>Embryophyta</taxon>
        <taxon>Tracheophyta</taxon>
        <taxon>Spermatophyta</taxon>
        <taxon>Magnoliopsida</taxon>
        <taxon>eudicotyledons</taxon>
        <taxon>Gunneridae</taxon>
        <taxon>Pentapetalae</taxon>
        <taxon>rosids</taxon>
        <taxon>fabids</taxon>
        <taxon>Rosales</taxon>
        <taxon>Rhamnaceae</taxon>
        <taxon>Paliureae</taxon>
        <taxon>Ziziphus</taxon>
    </lineage>
</organism>
<evidence type="ECO:0000259" key="3">
    <source>
        <dbReference type="Pfam" id="PF07645"/>
    </source>
</evidence>
<reference evidence="4" key="1">
    <citation type="journal article" date="2021" name="Front. Plant Sci.">
        <title>Chromosome-Scale Genome Assembly for Chinese Sour Jujube and Insights Into Its Genome Evolution and Domestication Signature.</title>
        <authorList>
            <person name="Shen L.-Y."/>
            <person name="Luo H."/>
            <person name="Wang X.-L."/>
            <person name="Wang X.-M."/>
            <person name="Qiu X.-J."/>
            <person name="Liu H."/>
            <person name="Zhou S.-S."/>
            <person name="Jia K.-H."/>
            <person name="Nie S."/>
            <person name="Bao Y.-T."/>
            <person name="Zhang R.-G."/>
            <person name="Yun Q.-Z."/>
            <person name="Chai Y.-H."/>
            <person name="Lu J.-Y."/>
            <person name="Li Y."/>
            <person name="Zhao S.-W."/>
            <person name="Mao J.-F."/>
            <person name="Jia S.-G."/>
            <person name="Mao Y.-M."/>
        </authorList>
    </citation>
    <scope>NUCLEOTIDE SEQUENCE</scope>
    <source>
        <strain evidence="4">AT0</strain>
        <tissue evidence="4">Leaf</tissue>
    </source>
</reference>
<dbReference type="PANTHER" id="PTHR33491">
    <property type="entry name" value="OSJNBA0016N04.9 PROTEIN"/>
    <property type="match status" value="1"/>
</dbReference>
<accession>A0A978W6L0</accession>
<dbReference type="AlphaFoldDB" id="A0A978W6L0"/>
<evidence type="ECO:0000313" key="4">
    <source>
        <dbReference type="EMBL" id="KAH7547594.1"/>
    </source>
</evidence>
<dbReference type="InterPro" id="IPR049883">
    <property type="entry name" value="NOTCH1_EGF-like"/>
</dbReference>
<proteinExistence type="predicted"/>
<dbReference type="EMBL" id="JAEACU010000001">
    <property type="protein sequence ID" value="KAH7547594.1"/>
    <property type="molecule type" value="Genomic_DNA"/>
</dbReference>
<keyword evidence="1" id="KW-1015">Disulfide bond</keyword>
<dbReference type="Pfam" id="PF07645">
    <property type="entry name" value="EGF_CA"/>
    <property type="match status" value="1"/>
</dbReference>
<keyword evidence="2" id="KW-0732">Signal</keyword>
<dbReference type="Proteomes" id="UP000813462">
    <property type="component" value="Unassembled WGS sequence"/>
</dbReference>
<gene>
    <name evidence="4" type="ORF">FEM48_Zijuj01G0326300</name>
</gene>
<dbReference type="Gene3D" id="2.10.25.10">
    <property type="entry name" value="Laminin"/>
    <property type="match status" value="1"/>
</dbReference>
<evidence type="ECO:0000256" key="2">
    <source>
        <dbReference type="SAM" id="SignalP"/>
    </source>
</evidence>
<feature type="signal peptide" evidence="2">
    <location>
        <begin position="1"/>
        <end position="24"/>
    </location>
</feature>
<name>A0A978W6L0_ZIZJJ</name>
<comment type="caution">
    <text evidence="4">The sequence shown here is derived from an EMBL/GenBank/DDBJ whole genome shotgun (WGS) entry which is preliminary data.</text>
</comment>
<feature type="chain" id="PRO_5037447622" description="NOTCH1 EGF-like calcium-binding domain-containing protein" evidence="2">
    <location>
        <begin position="25"/>
        <end position="382"/>
    </location>
</feature>
<protein>
    <recommendedName>
        <fullName evidence="3">NOTCH1 EGF-like calcium-binding domain-containing protein</fullName>
    </recommendedName>
</protein>
<evidence type="ECO:0000313" key="5">
    <source>
        <dbReference type="Proteomes" id="UP000813462"/>
    </source>
</evidence>